<evidence type="ECO:0000313" key="5">
    <source>
        <dbReference type="Proteomes" id="UP000524535"/>
    </source>
</evidence>
<evidence type="ECO:0000313" key="1">
    <source>
        <dbReference type="EMBL" id="MBB4350512.1"/>
    </source>
</evidence>
<sequence length="193" mass="21144">MGVRGLLFFIVMASVQSLSITPPVHAQDARAEGRDGASDYDQSLNGLVTQSIVRDLASVRSECMAASPVYRLDCIRQGLELTSRRIPYHGDYGPMREALRSGAGSVAPIINAHADGDQDRLEVKPGANPRFKTRRYYVATKADRHDGTRADAFKALDATQSRLLELGKRSPDWNKVYTTVAIAVASLADVLRR</sequence>
<dbReference type="EMBL" id="JACIGW010000005">
    <property type="protein sequence ID" value="MBB4350512.1"/>
    <property type="molecule type" value="Genomic_DNA"/>
</dbReference>
<dbReference type="EMBL" id="JACIHM010000006">
    <property type="protein sequence ID" value="MBB4448089.1"/>
    <property type="molecule type" value="Genomic_DNA"/>
</dbReference>
<reference evidence="4 5" key="1">
    <citation type="submission" date="2020-08" db="EMBL/GenBank/DDBJ databases">
        <title>Genomic Encyclopedia of Type Strains, Phase IV (KMG-V): Genome sequencing to study the core and pangenomes of soil and plant-associated prokaryotes.</title>
        <authorList>
            <person name="Whitman W."/>
        </authorList>
    </citation>
    <scope>NUCLEOTIDE SEQUENCE [LARGE SCALE GENOMIC DNA]</scope>
    <source>
        <strain evidence="2 5">SEMIA 444</strain>
        <strain evidence="1 4">SEMIA 448</strain>
        <strain evidence="3 6">SEMIA 452</strain>
    </source>
</reference>
<name>A0A7W6Y5M1_9HYPH</name>
<evidence type="ECO:0000313" key="6">
    <source>
        <dbReference type="Proteomes" id="UP000576087"/>
    </source>
</evidence>
<protein>
    <submittedName>
        <fullName evidence="3">Uncharacterized protein</fullName>
    </submittedName>
</protein>
<evidence type="ECO:0000313" key="4">
    <source>
        <dbReference type="Proteomes" id="UP000520770"/>
    </source>
</evidence>
<dbReference type="Proteomes" id="UP000576087">
    <property type="component" value="Unassembled WGS sequence"/>
</dbReference>
<evidence type="ECO:0000313" key="2">
    <source>
        <dbReference type="EMBL" id="MBB4413456.1"/>
    </source>
</evidence>
<keyword evidence="5" id="KW-1185">Reference proteome</keyword>
<dbReference type="Proteomes" id="UP000520770">
    <property type="component" value="Unassembled WGS sequence"/>
</dbReference>
<proteinExistence type="predicted"/>
<organism evidence="3 6">
    <name type="scientific">Aliirhizobium cellulosilyticum</name>
    <dbReference type="NCBI Taxonomy" id="393664"/>
    <lineage>
        <taxon>Bacteria</taxon>
        <taxon>Pseudomonadati</taxon>
        <taxon>Pseudomonadota</taxon>
        <taxon>Alphaproteobacteria</taxon>
        <taxon>Hyphomicrobiales</taxon>
        <taxon>Rhizobiaceae</taxon>
        <taxon>Aliirhizobium</taxon>
    </lineage>
</organism>
<accession>A0A7W6Y5M1</accession>
<dbReference type="EMBL" id="JACIGY010000006">
    <property type="protein sequence ID" value="MBB4413456.1"/>
    <property type="molecule type" value="Genomic_DNA"/>
</dbReference>
<dbReference type="RefSeq" id="WP_183827390.1">
    <property type="nucleotide sequence ID" value="NZ_JACIGW010000005.1"/>
</dbReference>
<comment type="caution">
    <text evidence="3">The sequence shown here is derived from an EMBL/GenBank/DDBJ whole genome shotgun (WGS) entry which is preliminary data.</text>
</comment>
<gene>
    <name evidence="2" type="ORF">GGE31_003984</name>
    <name evidence="1" type="ORF">GGE33_004277</name>
    <name evidence="3" type="ORF">GGE35_003926</name>
</gene>
<dbReference type="Proteomes" id="UP000524535">
    <property type="component" value="Unassembled WGS sequence"/>
</dbReference>
<evidence type="ECO:0000313" key="3">
    <source>
        <dbReference type="EMBL" id="MBB4448089.1"/>
    </source>
</evidence>
<dbReference type="AlphaFoldDB" id="A0A7W6Y5M1"/>